<reference evidence="2" key="1">
    <citation type="submission" date="2016-03" db="EMBL/GenBank/DDBJ databases">
        <title>Mechanisms controlling the formation of the plant cell surface in tip-growing cells are functionally conserved among land plants.</title>
        <authorList>
            <person name="Honkanen S."/>
            <person name="Jones V.A."/>
            <person name="Morieri G."/>
            <person name="Champion C."/>
            <person name="Hetherington A.J."/>
            <person name="Kelly S."/>
            <person name="Saint-Marcoux D."/>
            <person name="Proust H."/>
            <person name="Prescott H."/>
            <person name="Dolan L."/>
        </authorList>
    </citation>
    <scope>NUCLEOTIDE SEQUENCE [LARGE SCALE GENOMIC DNA]</scope>
    <source>
        <tissue evidence="2">Whole gametophyte</tissue>
    </source>
</reference>
<comment type="caution">
    <text evidence="2">The sequence shown here is derived from an EMBL/GenBank/DDBJ whole genome shotgun (WGS) entry which is preliminary data.</text>
</comment>
<evidence type="ECO:0000313" key="3">
    <source>
        <dbReference type="Proteomes" id="UP000077202"/>
    </source>
</evidence>
<keyword evidence="3" id="KW-1185">Reference proteome</keyword>
<proteinExistence type="predicted"/>
<dbReference type="AlphaFoldDB" id="A0A176VTU5"/>
<evidence type="ECO:0000313" key="2">
    <source>
        <dbReference type="EMBL" id="OAE23843.1"/>
    </source>
</evidence>
<organism evidence="2 3">
    <name type="scientific">Marchantia polymorpha subsp. ruderalis</name>
    <dbReference type="NCBI Taxonomy" id="1480154"/>
    <lineage>
        <taxon>Eukaryota</taxon>
        <taxon>Viridiplantae</taxon>
        <taxon>Streptophyta</taxon>
        <taxon>Embryophyta</taxon>
        <taxon>Marchantiophyta</taxon>
        <taxon>Marchantiopsida</taxon>
        <taxon>Marchantiidae</taxon>
        <taxon>Marchantiales</taxon>
        <taxon>Marchantiaceae</taxon>
        <taxon>Marchantia</taxon>
    </lineage>
</organism>
<protein>
    <submittedName>
        <fullName evidence="2">Uncharacterized protein</fullName>
    </submittedName>
</protein>
<sequence length="527" mass="54786">MGSPFGGGFFHPCNGGTAGDRMFESLAANVLRSLQFSYLLMKGFSATSRALKDVGNMSDRGLGSSVPRGGRAGSSSCSLSVGRTTGMVDVGFGGFWKRPRKLRNNFRPRASSSEKGPSGPDGPRPSSGSGECKGISGTKTSRVEKALEPTPNGSSSLSYGSEVIGEAFSTDGHGLSGLDLGGTRLPAESVLVSKYSSGLSNRTLSITGLGAVDGVSVRLKPMGKGFAKGVKMASGVVKGVKTATGVLQKFSAPAESVVMGFGAANGVIMGYEAAKFIVSSAKISKDFVSVWKLTKMYRDRAAANAAKSSLGGGKTLRERFAKGLKASDGALTLVKLTREFGGGMTSSFPSGLSNWDLITKGYEVSSGVLKVSEVALGWKGGMISLLGKGFVSVKGAVSGVGVVVKTVVLTKEISVVVLKGIGLWRGSKKALKVIKEKRESGDFLFFKAKKKDLKCEEPLGAVTMAIPAVGPGPAAWILSITCDHAQCGALWDKPVTEVSDICSVRLICFLRNAMILGAIVPRDVYVN</sequence>
<dbReference type="Proteomes" id="UP000077202">
    <property type="component" value="Unassembled WGS sequence"/>
</dbReference>
<gene>
    <name evidence="2" type="ORF">AXG93_369s1370</name>
</gene>
<name>A0A176VTU5_MARPO</name>
<dbReference type="EMBL" id="LVLJ01002763">
    <property type="protein sequence ID" value="OAE23843.1"/>
    <property type="molecule type" value="Genomic_DNA"/>
</dbReference>
<feature type="region of interest" description="Disordered" evidence="1">
    <location>
        <begin position="54"/>
        <end position="79"/>
    </location>
</feature>
<accession>A0A176VTU5</accession>
<feature type="region of interest" description="Disordered" evidence="1">
    <location>
        <begin position="103"/>
        <end position="158"/>
    </location>
</feature>
<evidence type="ECO:0000256" key="1">
    <source>
        <dbReference type="SAM" id="MobiDB-lite"/>
    </source>
</evidence>